<gene>
    <name evidence="6" type="ORF">WG66_15912</name>
</gene>
<evidence type="ECO:0000313" key="6">
    <source>
        <dbReference type="EMBL" id="KTB31506.1"/>
    </source>
</evidence>
<organism evidence="6 7">
    <name type="scientific">Moniliophthora roreri</name>
    <name type="common">Frosty pod rot fungus</name>
    <name type="synonym">Monilia roreri</name>
    <dbReference type="NCBI Taxonomy" id="221103"/>
    <lineage>
        <taxon>Eukaryota</taxon>
        <taxon>Fungi</taxon>
        <taxon>Dikarya</taxon>
        <taxon>Basidiomycota</taxon>
        <taxon>Agaricomycotina</taxon>
        <taxon>Agaricomycetes</taxon>
        <taxon>Agaricomycetidae</taxon>
        <taxon>Agaricales</taxon>
        <taxon>Marasmiineae</taxon>
        <taxon>Marasmiaceae</taxon>
        <taxon>Moniliophthora</taxon>
    </lineage>
</organism>
<feature type="domain" description="FAD-binding PCMH-type" evidence="5">
    <location>
        <begin position="31"/>
        <end position="225"/>
    </location>
</feature>
<comment type="similarity">
    <text evidence="1">Belongs to the oxygen-dependent FAD-linked oxidoreductase family.</text>
</comment>
<evidence type="ECO:0000256" key="4">
    <source>
        <dbReference type="ARBA" id="ARBA00023002"/>
    </source>
</evidence>
<protein>
    <recommendedName>
        <fullName evidence="5">FAD-binding PCMH-type domain-containing protein</fullName>
    </recommendedName>
</protein>
<evidence type="ECO:0000256" key="3">
    <source>
        <dbReference type="ARBA" id="ARBA00022827"/>
    </source>
</evidence>
<evidence type="ECO:0000256" key="1">
    <source>
        <dbReference type="ARBA" id="ARBA00005466"/>
    </source>
</evidence>
<keyword evidence="4" id="KW-0560">Oxidoreductase</keyword>
<accession>A0A0W0F5Q9</accession>
<reference evidence="6 7" key="1">
    <citation type="submission" date="2015-12" db="EMBL/GenBank/DDBJ databases">
        <title>Draft genome sequence of Moniliophthora roreri, the causal agent of frosty pod rot of cacao.</title>
        <authorList>
            <person name="Aime M.C."/>
            <person name="Diaz-Valderrama J.R."/>
            <person name="Kijpornyongpan T."/>
            <person name="Phillips-Mora W."/>
        </authorList>
    </citation>
    <scope>NUCLEOTIDE SEQUENCE [LARGE SCALE GENOMIC DNA]</scope>
    <source>
        <strain evidence="6 7">MCA 2952</strain>
    </source>
</reference>
<dbReference type="Gene3D" id="3.30.465.10">
    <property type="match status" value="1"/>
</dbReference>
<dbReference type="GO" id="GO:0071949">
    <property type="term" value="F:FAD binding"/>
    <property type="evidence" value="ECO:0007669"/>
    <property type="project" value="InterPro"/>
</dbReference>
<proteinExistence type="inferred from homology"/>
<evidence type="ECO:0000259" key="5">
    <source>
        <dbReference type="PROSITE" id="PS51387"/>
    </source>
</evidence>
<dbReference type="PROSITE" id="PS51387">
    <property type="entry name" value="FAD_PCMH"/>
    <property type="match status" value="1"/>
</dbReference>
<dbReference type="InterPro" id="IPR016166">
    <property type="entry name" value="FAD-bd_PCMH"/>
</dbReference>
<dbReference type="GO" id="GO:0016491">
    <property type="term" value="F:oxidoreductase activity"/>
    <property type="evidence" value="ECO:0007669"/>
    <property type="project" value="UniProtKB-KW"/>
</dbReference>
<dbReference type="PANTHER" id="PTHR42973">
    <property type="entry name" value="BINDING OXIDOREDUCTASE, PUTATIVE (AFU_ORTHOLOGUE AFUA_1G17690)-RELATED"/>
    <property type="match status" value="1"/>
</dbReference>
<sequence length="276" mass="29578">MQCVTSCTSVVSFFPGFDKYPEDNEHYYESSSEASTCTVQLESAADVGIILYLQLQTVASGSTQSSFGVSILHLLLCTFSSTPGVQISLSRFNDVVHDTASSTIKIGAGLTCDQVYALLESFGVKVLGGRVPGVGVGGVLLGGGFSYFTDQYGLGVDNIISHDLVPPDGTFVHGLGVSTPPPERFVCPTFPEIHWDNAADDAYFIIALEETQQAIQAVAIAEGQSLADGILYNNYAPADTPLELLYGDKLERLREVEKRVDPGNIRVMVLTGGFKF</sequence>
<dbReference type="Pfam" id="PF01565">
    <property type="entry name" value="FAD_binding_4"/>
    <property type="match status" value="1"/>
</dbReference>
<dbReference type="InterPro" id="IPR050416">
    <property type="entry name" value="FAD-linked_Oxidoreductase"/>
</dbReference>
<dbReference type="SUPFAM" id="SSF56176">
    <property type="entry name" value="FAD-binding/transporter-associated domain-like"/>
    <property type="match status" value="1"/>
</dbReference>
<dbReference type="PANTHER" id="PTHR42973:SF13">
    <property type="entry name" value="FAD-BINDING PCMH-TYPE DOMAIN-CONTAINING PROTEIN"/>
    <property type="match status" value="1"/>
</dbReference>
<evidence type="ECO:0000256" key="2">
    <source>
        <dbReference type="ARBA" id="ARBA00022630"/>
    </source>
</evidence>
<keyword evidence="2" id="KW-0285">Flavoprotein</keyword>
<comment type="caution">
    <text evidence="6">The sequence shown here is derived from an EMBL/GenBank/DDBJ whole genome shotgun (WGS) entry which is preliminary data.</text>
</comment>
<dbReference type="Proteomes" id="UP000054988">
    <property type="component" value="Unassembled WGS sequence"/>
</dbReference>
<keyword evidence="3" id="KW-0274">FAD</keyword>
<dbReference type="AlphaFoldDB" id="A0A0W0F5Q9"/>
<dbReference type="EMBL" id="LATX01002317">
    <property type="protein sequence ID" value="KTB31506.1"/>
    <property type="molecule type" value="Genomic_DNA"/>
</dbReference>
<dbReference type="InterPro" id="IPR006094">
    <property type="entry name" value="Oxid_FAD_bind_N"/>
</dbReference>
<dbReference type="InterPro" id="IPR036318">
    <property type="entry name" value="FAD-bd_PCMH-like_sf"/>
</dbReference>
<dbReference type="eggNOG" id="KOG1231">
    <property type="taxonomic scope" value="Eukaryota"/>
</dbReference>
<dbReference type="InterPro" id="IPR016169">
    <property type="entry name" value="FAD-bd_PCMH_sub2"/>
</dbReference>
<evidence type="ECO:0000313" key="7">
    <source>
        <dbReference type="Proteomes" id="UP000054988"/>
    </source>
</evidence>
<name>A0A0W0F5Q9_MONRR</name>